<comment type="caution">
    <text evidence="1">The sequence shown here is derived from an EMBL/GenBank/DDBJ whole genome shotgun (WGS) entry which is preliminary data.</text>
</comment>
<name>A0A371E493_MUCPR</name>
<keyword evidence="2" id="KW-1185">Reference proteome</keyword>
<protein>
    <submittedName>
        <fullName evidence="1">Uncharacterized protein</fullName>
    </submittedName>
</protein>
<dbReference type="AlphaFoldDB" id="A0A371E493"/>
<dbReference type="EMBL" id="QJKJ01016529">
    <property type="protein sequence ID" value="RDX60858.1"/>
    <property type="molecule type" value="Genomic_DNA"/>
</dbReference>
<gene>
    <name evidence="1" type="ORF">CR513_60961</name>
</gene>
<organism evidence="1 2">
    <name type="scientific">Mucuna pruriens</name>
    <name type="common">Velvet bean</name>
    <name type="synonym">Dolichos pruriens</name>
    <dbReference type="NCBI Taxonomy" id="157652"/>
    <lineage>
        <taxon>Eukaryota</taxon>
        <taxon>Viridiplantae</taxon>
        <taxon>Streptophyta</taxon>
        <taxon>Embryophyta</taxon>
        <taxon>Tracheophyta</taxon>
        <taxon>Spermatophyta</taxon>
        <taxon>Magnoliopsida</taxon>
        <taxon>eudicotyledons</taxon>
        <taxon>Gunneridae</taxon>
        <taxon>Pentapetalae</taxon>
        <taxon>rosids</taxon>
        <taxon>fabids</taxon>
        <taxon>Fabales</taxon>
        <taxon>Fabaceae</taxon>
        <taxon>Papilionoideae</taxon>
        <taxon>50 kb inversion clade</taxon>
        <taxon>NPAAA clade</taxon>
        <taxon>indigoferoid/millettioid clade</taxon>
        <taxon>Phaseoleae</taxon>
        <taxon>Mucuna</taxon>
    </lineage>
</organism>
<accession>A0A371E493</accession>
<dbReference type="OrthoDB" id="1400011at2759"/>
<proteinExistence type="predicted"/>
<feature type="non-terminal residue" evidence="1">
    <location>
        <position position="1"/>
    </location>
</feature>
<evidence type="ECO:0000313" key="1">
    <source>
        <dbReference type="EMBL" id="RDX60858.1"/>
    </source>
</evidence>
<dbReference type="Proteomes" id="UP000257109">
    <property type="component" value="Unassembled WGS sequence"/>
</dbReference>
<sequence length="139" mass="15764">MCVNHLRPHFLPFLRAILSRAEFLVPPQASSRFLHLSFSLSTENWSPNRVVSGTDSSSQDDLLSLSSSRELLPFEIWYRDNSEDNNSDDPFSWVDPDVKRVSSLYVQGSSLLGTTKKICQPDPWSVVVHLCRPDELVNS</sequence>
<evidence type="ECO:0000313" key="2">
    <source>
        <dbReference type="Proteomes" id="UP000257109"/>
    </source>
</evidence>
<reference evidence="1" key="1">
    <citation type="submission" date="2018-05" db="EMBL/GenBank/DDBJ databases">
        <title>Draft genome of Mucuna pruriens seed.</title>
        <authorList>
            <person name="Nnadi N.E."/>
            <person name="Vos R."/>
            <person name="Hasami M.H."/>
            <person name="Devisetty U.K."/>
            <person name="Aguiy J.C."/>
        </authorList>
    </citation>
    <scope>NUCLEOTIDE SEQUENCE [LARGE SCALE GENOMIC DNA]</scope>
    <source>
        <strain evidence="1">JCA_2017</strain>
    </source>
</reference>